<comment type="caution">
    <text evidence="1">The sequence shown here is derived from an EMBL/GenBank/DDBJ whole genome shotgun (WGS) entry which is preliminary data.</text>
</comment>
<accession>A0A8S3J8U4</accession>
<evidence type="ECO:0000313" key="2">
    <source>
        <dbReference type="Proteomes" id="UP000681720"/>
    </source>
</evidence>
<dbReference type="EMBL" id="CAJOBJ010354830">
    <property type="protein sequence ID" value="CAF5212840.1"/>
    <property type="molecule type" value="Genomic_DNA"/>
</dbReference>
<sequence>MLINQRKTNFDLEQQLKNLQSSIKPISLDDHRTHSFVSSFSSASTSTGYSSGSSIDGSSTILSAFSSRSNSSLSERSKTSPISFKPILPFKYQVTTDDDFTYKPLTLYEQEQTNFDEPPAKRCKILHAE</sequence>
<organism evidence="1 2">
    <name type="scientific">Rotaria magnacalcarata</name>
    <dbReference type="NCBI Taxonomy" id="392030"/>
    <lineage>
        <taxon>Eukaryota</taxon>
        <taxon>Metazoa</taxon>
        <taxon>Spiralia</taxon>
        <taxon>Gnathifera</taxon>
        <taxon>Rotifera</taxon>
        <taxon>Eurotatoria</taxon>
        <taxon>Bdelloidea</taxon>
        <taxon>Philodinida</taxon>
        <taxon>Philodinidae</taxon>
        <taxon>Rotaria</taxon>
    </lineage>
</organism>
<feature type="non-terminal residue" evidence="1">
    <location>
        <position position="1"/>
    </location>
</feature>
<protein>
    <submittedName>
        <fullName evidence="1">Uncharacterized protein</fullName>
    </submittedName>
</protein>
<evidence type="ECO:0000313" key="1">
    <source>
        <dbReference type="EMBL" id="CAF5212840.1"/>
    </source>
</evidence>
<gene>
    <name evidence="1" type="ORF">GIL414_LOCUS80416</name>
</gene>
<reference evidence="1" key="1">
    <citation type="submission" date="2021-02" db="EMBL/GenBank/DDBJ databases">
        <authorList>
            <person name="Nowell W R."/>
        </authorList>
    </citation>
    <scope>NUCLEOTIDE SEQUENCE</scope>
</reference>
<dbReference type="Proteomes" id="UP000681720">
    <property type="component" value="Unassembled WGS sequence"/>
</dbReference>
<name>A0A8S3J8U4_9BILA</name>
<proteinExistence type="predicted"/>
<dbReference type="AlphaFoldDB" id="A0A8S3J8U4"/>